<dbReference type="Gene3D" id="3.30.200.20">
    <property type="entry name" value="Phosphorylase Kinase, domain 1"/>
    <property type="match status" value="1"/>
</dbReference>
<evidence type="ECO:0000256" key="5">
    <source>
        <dbReference type="ARBA" id="ARBA00022614"/>
    </source>
</evidence>
<dbReference type="InterPro" id="IPR024788">
    <property type="entry name" value="Malectin-like_Carb-bd_dom"/>
</dbReference>
<evidence type="ECO:0000256" key="19">
    <source>
        <dbReference type="SAM" id="Phobius"/>
    </source>
</evidence>
<dbReference type="GO" id="GO:0004674">
    <property type="term" value="F:protein serine/threonine kinase activity"/>
    <property type="evidence" value="ECO:0007669"/>
    <property type="project" value="UniProtKB-KW"/>
</dbReference>
<dbReference type="PANTHER" id="PTHR45631:SF202">
    <property type="entry name" value="SENESCENCE-INDUCED RECEPTOR-LIKE SERINE_THREONINE-PROTEIN KINASE"/>
    <property type="match status" value="1"/>
</dbReference>
<evidence type="ECO:0000313" key="22">
    <source>
        <dbReference type="EMBL" id="RZC00835.1"/>
    </source>
</evidence>
<evidence type="ECO:0000256" key="15">
    <source>
        <dbReference type="ARBA" id="ARBA00023170"/>
    </source>
</evidence>
<keyword evidence="6" id="KW-0808">Transferase</keyword>
<evidence type="ECO:0000313" key="23">
    <source>
        <dbReference type="Proteomes" id="UP000289340"/>
    </source>
</evidence>
<feature type="domain" description="Protein kinase" evidence="21">
    <location>
        <begin position="593"/>
        <end position="874"/>
    </location>
</feature>
<evidence type="ECO:0000256" key="10">
    <source>
        <dbReference type="ARBA" id="ARBA00022741"/>
    </source>
</evidence>
<dbReference type="CDD" id="cd14066">
    <property type="entry name" value="STKc_IRAK"/>
    <property type="match status" value="1"/>
</dbReference>
<comment type="catalytic activity">
    <reaction evidence="17">
        <text>L-seryl-[protein] + ATP = O-phospho-L-seryl-[protein] + ADP + H(+)</text>
        <dbReference type="Rhea" id="RHEA:17989"/>
        <dbReference type="Rhea" id="RHEA-COMP:9863"/>
        <dbReference type="Rhea" id="RHEA-COMP:11604"/>
        <dbReference type="ChEBI" id="CHEBI:15378"/>
        <dbReference type="ChEBI" id="CHEBI:29999"/>
        <dbReference type="ChEBI" id="CHEBI:30616"/>
        <dbReference type="ChEBI" id="CHEBI:83421"/>
        <dbReference type="ChEBI" id="CHEBI:456216"/>
        <dbReference type="EC" id="2.7.11.1"/>
    </reaction>
</comment>
<feature type="binding site" evidence="18">
    <location>
        <position position="620"/>
    </location>
    <ligand>
        <name>ATP</name>
        <dbReference type="ChEBI" id="CHEBI:30616"/>
    </ligand>
</feature>
<dbReference type="InterPro" id="IPR011009">
    <property type="entry name" value="Kinase-like_dom_sf"/>
</dbReference>
<keyword evidence="3" id="KW-0723">Serine/threonine-protein kinase</keyword>
<evidence type="ECO:0000256" key="6">
    <source>
        <dbReference type="ARBA" id="ARBA00022679"/>
    </source>
</evidence>
<proteinExistence type="predicted"/>
<sequence>MIHQTMMGMLLQFLYALFGVLTAVVLVQAQDQSGFTSIDCGLPEASSYNEKTTGIFYISDAKFIDAGVSKSISPAQKSTHLQQLAYVRSFPSGERNCYRINVTSGTKYLIRATFFYGNYDGLNQPPQFDLHLGANIWDTVNFPNASLSEISEIIHTPSLDYIQPCLVNTGKGTPFISAIELRTLNNAFYVTASAESLAYYQRYDLGSITNLGYRYNYDVYDRIWVPHGLNQWTQLSSTLHLLDIFQNDYKLPEVVMSTAATPINASAPFQFYWGPDNVDDKFYIYMHFSEVEILAENETRTFNIFMNGKLFYGPLTPGYLTTNTIYAKSALTGATRYLFSLAKTGTSTLPPIINAMEIYKVIDFPQSETEQDDVDAITNIKNAYGVNRNWQGDPCGPVAYIWEGLNCSYDNTPRITSLNLSSSGLTGQISSFISELTMLQYLDLSNNSLSGSLPDFLTQLQSLKVLNLVNNNLTGPVPGGLVERSKEGSLSLSLGQNPNLCESDPCIQQSNNKQPDAANQNKNKNNIVIPAATSVAGILVLVIIVVTAIICGLKRRKPQASVNIDVQTNTPSGSQFASKQRQYSFNELVKITDDFTRILGRGAFGKVYHGIIDDTQVAVKMLSPSAVRGYEQFLAEASVAIELQVKLLMRVHHRNLTSLVGYCNEENNMGLIYEYMANGNLDEILSGKSSRAKFLTWEDRLQIALDAAQGLEYLHNGCKPPIIHRDVKCANILLNENFQAKLADFGLSKSFPTDGGSYMSTVVAGTPGYLDPEYSISSRLTEKSDVYSFGVVLLEMVTGKPAIAKTPEKTHISQWVKFMLPNGDIKNIADSRLQEDFDTSSVWRVVEIGMASVSISPVKRPSMSNIVNELKECLTTELARKYSGRDTENNDSIELVTLNFTTELGPPAR</sequence>
<dbReference type="InterPro" id="IPR032675">
    <property type="entry name" value="LRR_dom_sf"/>
</dbReference>
<dbReference type="SUPFAM" id="SSF52058">
    <property type="entry name" value="L domain-like"/>
    <property type="match status" value="1"/>
</dbReference>
<comment type="caution">
    <text evidence="22">The sequence shown here is derived from an EMBL/GenBank/DDBJ whole genome shotgun (WGS) entry which is preliminary data.</text>
</comment>
<dbReference type="Pfam" id="PF12819">
    <property type="entry name" value="Malectin_like"/>
    <property type="match status" value="1"/>
</dbReference>
<keyword evidence="8 20" id="KW-0732">Signal</keyword>
<dbReference type="FunFam" id="1.10.510.10:FF:000146">
    <property type="entry name" value="LRR receptor-like serine/threonine-protein kinase IOS1"/>
    <property type="match status" value="1"/>
</dbReference>
<dbReference type="Pfam" id="PF07714">
    <property type="entry name" value="PK_Tyr_Ser-Thr"/>
    <property type="match status" value="1"/>
</dbReference>
<dbReference type="SUPFAM" id="SSF56112">
    <property type="entry name" value="Protein kinase-like (PK-like)"/>
    <property type="match status" value="1"/>
</dbReference>
<evidence type="ECO:0000256" key="12">
    <source>
        <dbReference type="ARBA" id="ARBA00022840"/>
    </source>
</evidence>
<keyword evidence="7 19" id="KW-0812">Transmembrane</keyword>
<protein>
    <recommendedName>
        <fullName evidence="2">non-specific serine/threonine protein kinase</fullName>
        <ecNumber evidence="2">2.7.11.1</ecNumber>
    </recommendedName>
</protein>
<reference evidence="22 23" key="1">
    <citation type="submission" date="2018-09" db="EMBL/GenBank/DDBJ databases">
        <title>A high-quality reference genome of wild soybean provides a powerful tool to mine soybean genomes.</title>
        <authorList>
            <person name="Xie M."/>
            <person name="Chung C.Y.L."/>
            <person name="Li M.-W."/>
            <person name="Wong F.-L."/>
            <person name="Chan T.-F."/>
            <person name="Lam H.-M."/>
        </authorList>
    </citation>
    <scope>NUCLEOTIDE SEQUENCE [LARGE SCALE GENOMIC DNA]</scope>
    <source>
        <strain evidence="23">cv. W05</strain>
        <tissue evidence="22">Hypocotyl of etiolated seedlings</tissue>
    </source>
</reference>
<dbReference type="SMART" id="SM00220">
    <property type="entry name" value="S_TKc"/>
    <property type="match status" value="1"/>
</dbReference>
<dbReference type="Proteomes" id="UP000289340">
    <property type="component" value="Chromosome 7"/>
</dbReference>
<dbReference type="InterPro" id="IPR001611">
    <property type="entry name" value="Leu-rich_rpt"/>
</dbReference>
<dbReference type="PROSITE" id="PS51450">
    <property type="entry name" value="LRR"/>
    <property type="match status" value="1"/>
</dbReference>
<dbReference type="GO" id="GO:0005524">
    <property type="term" value="F:ATP binding"/>
    <property type="evidence" value="ECO:0007669"/>
    <property type="project" value="UniProtKB-UniRule"/>
</dbReference>
<evidence type="ECO:0000256" key="17">
    <source>
        <dbReference type="ARBA" id="ARBA00048679"/>
    </source>
</evidence>
<dbReference type="InterPro" id="IPR000719">
    <property type="entry name" value="Prot_kinase_dom"/>
</dbReference>
<evidence type="ECO:0000256" key="8">
    <source>
        <dbReference type="ARBA" id="ARBA00022729"/>
    </source>
</evidence>
<evidence type="ECO:0000256" key="7">
    <source>
        <dbReference type="ARBA" id="ARBA00022692"/>
    </source>
</evidence>
<comment type="subcellular location">
    <subcellularLocation>
        <location evidence="1">Membrane</location>
        <topology evidence="1">Single-pass membrane protein</topology>
    </subcellularLocation>
</comment>
<keyword evidence="14 19" id="KW-0472">Membrane</keyword>
<keyword evidence="4" id="KW-0597">Phosphoprotein</keyword>
<evidence type="ECO:0000256" key="14">
    <source>
        <dbReference type="ARBA" id="ARBA00023136"/>
    </source>
</evidence>
<dbReference type="AlphaFoldDB" id="A0A445JQN3"/>
<evidence type="ECO:0000256" key="3">
    <source>
        <dbReference type="ARBA" id="ARBA00022527"/>
    </source>
</evidence>
<dbReference type="PROSITE" id="PS00107">
    <property type="entry name" value="PROTEIN_KINASE_ATP"/>
    <property type="match status" value="1"/>
</dbReference>
<keyword evidence="9" id="KW-0677">Repeat</keyword>
<dbReference type="EC" id="2.7.11.1" evidence="2"/>
<dbReference type="InterPro" id="IPR008271">
    <property type="entry name" value="Ser/Thr_kinase_AS"/>
</dbReference>
<evidence type="ECO:0000259" key="21">
    <source>
        <dbReference type="PROSITE" id="PS50011"/>
    </source>
</evidence>
<dbReference type="Gene3D" id="3.80.10.10">
    <property type="entry name" value="Ribonuclease Inhibitor"/>
    <property type="match status" value="1"/>
</dbReference>
<dbReference type="GO" id="GO:0016020">
    <property type="term" value="C:membrane"/>
    <property type="evidence" value="ECO:0007669"/>
    <property type="project" value="UniProtKB-SubCell"/>
</dbReference>
<evidence type="ECO:0000256" key="2">
    <source>
        <dbReference type="ARBA" id="ARBA00012513"/>
    </source>
</evidence>
<keyword evidence="13 19" id="KW-1133">Transmembrane helix</keyword>
<feature type="signal peptide" evidence="20">
    <location>
        <begin position="1"/>
        <end position="29"/>
    </location>
</feature>
<keyword evidence="23" id="KW-1185">Reference proteome</keyword>
<name>A0A445JQN3_GLYSO</name>
<keyword evidence="15 22" id="KW-0675">Receptor</keyword>
<dbReference type="Pfam" id="PF13855">
    <property type="entry name" value="LRR_8"/>
    <property type="match status" value="1"/>
</dbReference>
<evidence type="ECO:0000256" key="13">
    <source>
        <dbReference type="ARBA" id="ARBA00022989"/>
    </source>
</evidence>
<evidence type="ECO:0000256" key="9">
    <source>
        <dbReference type="ARBA" id="ARBA00022737"/>
    </source>
</evidence>
<gene>
    <name evidence="22" type="ORF">D0Y65_016573</name>
</gene>
<evidence type="ECO:0000256" key="11">
    <source>
        <dbReference type="ARBA" id="ARBA00022777"/>
    </source>
</evidence>
<evidence type="ECO:0000256" key="18">
    <source>
        <dbReference type="PROSITE-ProRule" id="PRU10141"/>
    </source>
</evidence>
<keyword evidence="11 22" id="KW-0418">Kinase</keyword>
<organism evidence="22 23">
    <name type="scientific">Glycine soja</name>
    <name type="common">Wild soybean</name>
    <dbReference type="NCBI Taxonomy" id="3848"/>
    <lineage>
        <taxon>Eukaryota</taxon>
        <taxon>Viridiplantae</taxon>
        <taxon>Streptophyta</taxon>
        <taxon>Embryophyta</taxon>
        <taxon>Tracheophyta</taxon>
        <taxon>Spermatophyta</taxon>
        <taxon>Magnoliopsida</taxon>
        <taxon>eudicotyledons</taxon>
        <taxon>Gunneridae</taxon>
        <taxon>Pentapetalae</taxon>
        <taxon>rosids</taxon>
        <taxon>fabids</taxon>
        <taxon>Fabales</taxon>
        <taxon>Fabaceae</taxon>
        <taxon>Papilionoideae</taxon>
        <taxon>50 kb inversion clade</taxon>
        <taxon>NPAAA clade</taxon>
        <taxon>indigoferoid/millettioid clade</taxon>
        <taxon>Phaseoleae</taxon>
        <taxon>Glycine</taxon>
        <taxon>Glycine subgen. Soja</taxon>
    </lineage>
</organism>
<dbReference type="PROSITE" id="PS50011">
    <property type="entry name" value="PROTEIN_KINASE_DOM"/>
    <property type="match status" value="1"/>
</dbReference>
<feature type="chain" id="PRO_5019007937" description="non-specific serine/threonine protein kinase" evidence="20">
    <location>
        <begin position="30"/>
        <end position="909"/>
    </location>
</feature>
<dbReference type="Gene3D" id="1.10.510.10">
    <property type="entry name" value="Transferase(Phosphotransferase) domain 1"/>
    <property type="match status" value="1"/>
</dbReference>
<dbReference type="InterPro" id="IPR001245">
    <property type="entry name" value="Ser-Thr/Tyr_kinase_cat_dom"/>
</dbReference>
<dbReference type="PRINTS" id="PR00019">
    <property type="entry name" value="LEURICHRPT"/>
</dbReference>
<dbReference type="InterPro" id="IPR017441">
    <property type="entry name" value="Protein_kinase_ATP_BS"/>
</dbReference>
<accession>A0A445JQN3</accession>
<keyword evidence="12 18" id="KW-0067">ATP-binding</keyword>
<evidence type="ECO:0000256" key="4">
    <source>
        <dbReference type="ARBA" id="ARBA00022553"/>
    </source>
</evidence>
<evidence type="ECO:0000256" key="20">
    <source>
        <dbReference type="SAM" id="SignalP"/>
    </source>
</evidence>
<comment type="catalytic activity">
    <reaction evidence="16">
        <text>L-threonyl-[protein] + ATP = O-phospho-L-threonyl-[protein] + ADP + H(+)</text>
        <dbReference type="Rhea" id="RHEA:46608"/>
        <dbReference type="Rhea" id="RHEA-COMP:11060"/>
        <dbReference type="Rhea" id="RHEA-COMP:11605"/>
        <dbReference type="ChEBI" id="CHEBI:15378"/>
        <dbReference type="ChEBI" id="CHEBI:30013"/>
        <dbReference type="ChEBI" id="CHEBI:30616"/>
        <dbReference type="ChEBI" id="CHEBI:61977"/>
        <dbReference type="ChEBI" id="CHEBI:456216"/>
        <dbReference type="EC" id="2.7.11.1"/>
    </reaction>
</comment>
<keyword evidence="10 18" id="KW-0547">Nucleotide-binding</keyword>
<dbReference type="EMBL" id="QZWG01000007">
    <property type="protein sequence ID" value="RZC00835.1"/>
    <property type="molecule type" value="Genomic_DNA"/>
</dbReference>
<dbReference type="PANTHER" id="PTHR45631">
    <property type="entry name" value="OS07G0107800 PROTEIN-RELATED"/>
    <property type="match status" value="1"/>
</dbReference>
<evidence type="ECO:0000256" key="16">
    <source>
        <dbReference type="ARBA" id="ARBA00047899"/>
    </source>
</evidence>
<evidence type="ECO:0000256" key="1">
    <source>
        <dbReference type="ARBA" id="ARBA00004167"/>
    </source>
</evidence>
<dbReference type="PROSITE" id="PS00108">
    <property type="entry name" value="PROTEIN_KINASE_ST"/>
    <property type="match status" value="1"/>
</dbReference>
<dbReference type="FunFam" id="3.80.10.10:FF:000129">
    <property type="entry name" value="Leucine-rich repeat receptor-like kinase"/>
    <property type="match status" value="1"/>
</dbReference>
<keyword evidence="5" id="KW-0433">Leucine-rich repeat</keyword>
<feature type="transmembrane region" description="Helical" evidence="19">
    <location>
        <begin position="527"/>
        <end position="553"/>
    </location>
</feature>